<gene>
    <name evidence="2" type="ORF">GLAREA_11381</name>
</gene>
<proteinExistence type="predicted"/>
<organism evidence="2 3">
    <name type="scientific">Glarea lozoyensis (strain ATCC 20868 / MF5171)</name>
    <dbReference type="NCBI Taxonomy" id="1116229"/>
    <lineage>
        <taxon>Eukaryota</taxon>
        <taxon>Fungi</taxon>
        <taxon>Dikarya</taxon>
        <taxon>Ascomycota</taxon>
        <taxon>Pezizomycotina</taxon>
        <taxon>Leotiomycetes</taxon>
        <taxon>Helotiales</taxon>
        <taxon>Helotiaceae</taxon>
        <taxon>Glarea</taxon>
    </lineage>
</organism>
<name>S3CFY8_GLAL2</name>
<dbReference type="HOGENOM" id="CLU_2333788_0_0_1"/>
<feature type="chain" id="PRO_5004507341" evidence="1">
    <location>
        <begin position="19"/>
        <end position="98"/>
    </location>
</feature>
<dbReference type="AlphaFoldDB" id="S3CFY8"/>
<dbReference type="GeneID" id="19470422"/>
<evidence type="ECO:0000256" key="1">
    <source>
        <dbReference type="SAM" id="SignalP"/>
    </source>
</evidence>
<accession>S3CFY8</accession>
<feature type="signal peptide" evidence="1">
    <location>
        <begin position="1"/>
        <end position="18"/>
    </location>
</feature>
<dbReference type="OrthoDB" id="3560344at2759"/>
<keyword evidence="3" id="KW-1185">Reference proteome</keyword>
<protein>
    <submittedName>
        <fullName evidence="2">Uncharacterized protein</fullName>
    </submittedName>
</protein>
<dbReference type="EMBL" id="KE145372">
    <property type="protein sequence ID" value="EPE24800.1"/>
    <property type="molecule type" value="Genomic_DNA"/>
</dbReference>
<dbReference type="Proteomes" id="UP000016922">
    <property type="component" value="Unassembled WGS sequence"/>
</dbReference>
<sequence>MSFLLLLLPRNMLIDGEASYLAQLVELEAIWDTLPASNGAPFPLSFSEEERKMIEADSKGASEGMAAIRSVQAAIGDLFPEQGLVKSETYYESLDALE</sequence>
<evidence type="ECO:0000313" key="3">
    <source>
        <dbReference type="Proteomes" id="UP000016922"/>
    </source>
</evidence>
<evidence type="ECO:0000313" key="2">
    <source>
        <dbReference type="EMBL" id="EPE24800.1"/>
    </source>
</evidence>
<dbReference type="KEGG" id="glz:GLAREA_11381"/>
<dbReference type="RefSeq" id="XP_008087715.1">
    <property type="nucleotide sequence ID" value="XM_008089524.1"/>
</dbReference>
<keyword evidence="1" id="KW-0732">Signal</keyword>
<reference evidence="2 3" key="1">
    <citation type="journal article" date="2013" name="BMC Genomics">
        <title>Genomics-driven discovery of the pneumocandin biosynthetic gene cluster in the fungus Glarea lozoyensis.</title>
        <authorList>
            <person name="Chen L."/>
            <person name="Yue Q."/>
            <person name="Zhang X."/>
            <person name="Xiang M."/>
            <person name="Wang C."/>
            <person name="Li S."/>
            <person name="Che Y."/>
            <person name="Ortiz-Lopez F.J."/>
            <person name="Bills G.F."/>
            <person name="Liu X."/>
            <person name="An Z."/>
        </authorList>
    </citation>
    <scope>NUCLEOTIDE SEQUENCE [LARGE SCALE GENOMIC DNA]</scope>
    <source>
        <strain evidence="3">ATCC 20868 / MF5171</strain>
    </source>
</reference>